<keyword evidence="2" id="KW-1185">Reference proteome</keyword>
<proteinExistence type="predicted"/>
<name>A0A7I7SNV1_9MYCO</name>
<organism evidence="1 2">
    <name type="scientific">Mycolicibacterium sarraceniae</name>
    <dbReference type="NCBI Taxonomy" id="1534348"/>
    <lineage>
        <taxon>Bacteria</taxon>
        <taxon>Bacillati</taxon>
        <taxon>Actinomycetota</taxon>
        <taxon>Actinomycetes</taxon>
        <taxon>Mycobacteriales</taxon>
        <taxon>Mycobacteriaceae</taxon>
        <taxon>Mycolicibacterium</taxon>
    </lineage>
</organism>
<dbReference type="EMBL" id="AP022595">
    <property type="protein sequence ID" value="BBY58458.1"/>
    <property type="molecule type" value="Genomic_DNA"/>
</dbReference>
<reference evidence="1 2" key="1">
    <citation type="journal article" date="2019" name="Emerg. Microbes Infect.">
        <title>Comprehensive subspecies identification of 175 nontuberculous mycobacteria species based on 7547 genomic profiles.</title>
        <authorList>
            <person name="Matsumoto Y."/>
            <person name="Kinjo T."/>
            <person name="Motooka D."/>
            <person name="Nabeya D."/>
            <person name="Jung N."/>
            <person name="Uechi K."/>
            <person name="Horii T."/>
            <person name="Iida T."/>
            <person name="Fujita J."/>
            <person name="Nakamura S."/>
        </authorList>
    </citation>
    <scope>NUCLEOTIDE SEQUENCE [LARGE SCALE GENOMIC DNA]</scope>
    <source>
        <strain evidence="1 2">JCM 30395</strain>
    </source>
</reference>
<gene>
    <name evidence="1" type="ORF">MSAR_15940</name>
</gene>
<dbReference type="Proteomes" id="UP000466445">
    <property type="component" value="Chromosome"/>
</dbReference>
<sequence>MNHWRTASTRRPITRNQRRTVHAGIPAAAAIRRCPTPAARACNTAHTSSAAYALRSNNDTGNNT</sequence>
<protein>
    <submittedName>
        <fullName evidence="1">Uncharacterized protein</fullName>
    </submittedName>
</protein>
<accession>A0A7I7SNV1</accession>
<evidence type="ECO:0000313" key="2">
    <source>
        <dbReference type="Proteomes" id="UP000466445"/>
    </source>
</evidence>
<evidence type="ECO:0000313" key="1">
    <source>
        <dbReference type="EMBL" id="BBY58458.1"/>
    </source>
</evidence>
<dbReference type="AlphaFoldDB" id="A0A7I7SNV1"/>
<dbReference type="KEGG" id="msar:MSAR_15940"/>